<dbReference type="Gene3D" id="3.30.70.1060">
    <property type="entry name" value="Dimeric alpha+beta barrel"/>
    <property type="match status" value="1"/>
</dbReference>
<sequence>MLPFVKYMMLIYGTDETWQRIYDGDKVGDDLMRAHHALTDQLVASGEYVASSGLTVEAARTVRVRDGVPAVTDGPFTEAKEVLAGYYLVDCASVERATEIAALIPEAALDLVEVRRVLDPADM</sequence>
<evidence type="ECO:0000259" key="2">
    <source>
        <dbReference type="Pfam" id="PF03795"/>
    </source>
</evidence>
<evidence type="ECO:0000313" key="4">
    <source>
        <dbReference type="Proteomes" id="UP000182977"/>
    </source>
</evidence>
<name>A0A1H2IPH1_9ACTN</name>
<dbReference type="EMBL" id="LT629791">
    <property type="protein sequence ID" value="SDU45911.1"/>
    <property type="molecule type" value="Genomic_DNA"/>
</dbReference>
<comment type="similarity">
    <text evidence="1">Belongs to the YciI family.</text>
</comment>
<dbReference type="SUPFAM" id="SSF54909">
    <property type="entry name" value="Dimeric alpha+beta barrel"/>
    <property type="match status" value="1"/>
</dbReference>
<organism evidence="3 4">
    <name type="scientific">Jiangella alkaliphila</name>
    <dbReference type="NCBI Taxonomy" id="419479"/>
    <lineage>
        <taxon>Bacteria</taxon>
        <taxon>Bacillati</taxon>
        <taxon>Actinomycetota</taxon>
        <taxon>Actinomycetes</taxon>
        <taxon>Jiangellales</taxon>
        <taxon>Jiangellaceae</taxon>
        <taxon>Jiangella</taxon>
    </lineage>
</organism>
<accession>A0A1H2IPH1</accession>
<protein>
    <submittedName>
        <fullName evidence="3">Uncharacterized conserved protein</fullName>
    </submittedName>
</protein>
<keyword evidence="4" id="KW-1185">Reference proteome</keyword>
<dbReference type="Pfam" id="PF03795">
    <property type="entry name" value="YCII"/>
    <property type="match status" value="1"/>
</dbReference>
<feature type="domain" description="YCII-related" evidence="2">
    <location>
        <begin position="6"/>
        <end position="118"/>
    </location>
</feature>
<dbReference type="InterPro" id="IPR005545">
    <property type="entry name" value="YCII"/>
</dbReference>
<dbReference type="AlphaFoldDB" id="A0A1H2IPH1"/>
<proteinExistence type="inferred from homology"/>
<gene>
    <name evidence="3" type="ORF">SAMN04488563_1892</name>
</gene>
<dbReference type="STRING" id="419479.SAMN04488563_1892"/>
<evidence type="ECO:0000313" key="3">
    <source>
        <dbReference type="EMBL" id="SDU45911.1"/>
    </source>
</evidence>
<dbReference type="InterPro" id="IPR011008">
    <property type="entry name" value="Dimeric_a/b-barrel"/>
</dbReference>
<reference evidence="4" key="1">
    <citation type="submission" date="2016-10" db="EMBL/GenBank/DDBJ databases">
        <authorList>
            <person name="Varghese N."/>
            <person name="Submissions S."/>
        </authorList>
    </citation>
    <scope>NUCLEOTIDE SEQUENCE [LARGE SCALE GENOMIC DNA]</scope>
    <source>
        <strain evidence="4">DSM 45079</strain>
    </source>
</reference>
<dbReference type="PANTHER" id="PTHR35174">
    <property type="entry name" value="BLL7171 PROTEIN-RELATED"/>
    <property type="match status" value="1"/>
</dbReference>
<dbReference type="Proteomes" id="UP000182977">
    <property type="component" value="Chromosome I"/>
</dbReference>
<dbReference type="PANTHER" id="PTHR35174:SF3">
    <property type="entry name" value="BLL7171 PROTEIN"/>
    <property type="match status" value="1"/>
</dbReference>
<evidence type="ECO:0000256" key="1">
    <source>
        <dbReference type="ARBA" id="ARBA00007689"/>
    </source>
</evidence>